<dbReference type="InterPro" id="IPR050727">
    <property type="entry name" value="GH43_arabinanases"/>
</dbReference>
<dbReference type="PIRSF" id="PIRSF026534">
    <property type="entry name" value="Endo_alpha-L-arabinosidase"/>
    <property type="match status" value="1"/>
</dbReference>
<name>A0A9D5UE00_9CELL</name>
<feature type="active site" description="Proton acceptor" evidence="6">
    <location>
        <position position="59"/>
    </location>
</feature>
<dbReference type="Gene3D" id="2.115.10.20">
    <property type="entry name" value="Glycosyl hydrolase domain, family 43"/>
    <property type="match status" value="1"/>
</dbReference>
<dbReference type="Proteomes" id="UP000822993">
    <property type="component" value="Unassembled WGS sequence"/>
</dbReference>
<comment type="caution">
    <text evidence="9">The sequence shown here is derived from an EMBL/GenBank/DDBJ whole genome shotgun (WGS) entry which is preliminary data.</text>
</comment>
<keyword evidence="10" id="KW-1185">Reference proteome</keyword>
<dbReference type="CDD" id="cd08998">
    <property type="entry name" value="GH43_Arb43a-like"/>
    <property type="match status" value="1"/>
</dbReference>
<keyword evidence="3 5" id="KW-0378">Hydrolase</keyword>
<feature type="binding site" evidence="7">
    <location>
        <position position="146"/>
    </location>
    <ligand>
        <name>substrate</name>
    </ligand>
</feature>
<dbReference type="GO" id="GO:0046558">
    <property type="term" value="F:arabinan endo-1,5-alpha-L-arabinosidase activity"/>
    <property type="evidence" value="ECO:0007669"/>
    <property type="project" value="InterPro"/>
</dbReference>
<dbReference type="SUPFAM" id="SSF75005">
    <property type="entry name" value="Arabinanase/levansucrase/invertase"/>
    <property type="match status" value="1"/>
</dbReference>
<dbReference type="EMBL" id="JACSPN010000038">
    <property type="protein sequence ID" value="MBE7702256.1"/>
    <property type="molecule type" value="Genomic_DNA"/>
</dbReference>
<feature type="active site" description="Proton donor" evidence="6">
    <location>
        <position position="243"/>
    </location>
</feature>
<gene>
    <name evidence="9" type="ORF">H9623_18350</name>
</gene>
<feature type="binding site" evidence="7">
    <location>
        <begin position="206"/>
        <end position="208"/>
    </location>
    <ligand>
        <name>substrate</name>
    </ligand>
</feature>
<keyword evidence="4 5" id="KW-0326">Glycosidase</keyword>
<evidence type="ECO:0000256" key="4">
    <source>
        <dbReference type="ARBA" id="ARBA00023295"/>
    </source>
</evidence>
<evidence type="ECO:0000256" key="7">
    <source>
        <dbReference type="PIRSR" id="PIRSR026534-2"/>
    </source>
</evidence>
<accession>A0A9D5UE00</accession>
<feature type="binding site" evidence="7">
    <location>
        <begin position="186"/>
        <end position="189"/>
    </location>
    <ligand>
        <name>substrate</name>
    </ligand>
</feature>
<dbReference type="GO" id="GO:0005975">
    <property type="term" value="P:carbohydrate metabolic process"/>
    <property type="evidence" value="ECO:0007669"/>
    <property type="project" value="InterPro"/>
</dbReference>
<dbReference type="InterPro" id="IPR006710">
    <property type="entry name" value="Glyco_hydro_43"/>
</dbReference>
<organism evidence="9 10">
    <name type="scientific">Oerskovia douganii</name>
    <dbReference type="NCBI Taxonomy" id="2762210"/>
    <lineage>
        <taxon>Bacteria</taxon>
        <taxon>Bacillati</taxon>
        <taxon>Actinomycetota</taxon>
        <taxon>Actinomycetes</taxon>
        <taxon>Micrococcales</taxon>
        <taxon>Cellulomonadaceae</taxon>
        <taxon>Oerskovia</taxon>
    </lineage>
</organism>
<evidence type="ECO:0000256" key="3">
    <source>
        <dbReference type="ARBA" id="ARBA00022801"/>
    </source>
</evidence>
<evidence type="ECO:0000313" key="10">
    <source>
        <dbReference type="Proteomes" id="UP000822993"/>
    </source>
</evidence>
<evidence type="ECO:0000256" key="8">
    <source>
        <dbReference type="PIRSR" id="PIRSR606710-2"/>
    </source>
</evidence>
<dbReference type="PANTHER" id="PTHR43301:SF3">
    <property type="entry name" value="ARABINAN ENDO-1,5-ALPHA-L-ARABINOSIDASE A-RELATED"/>
    <property type="match status" value="1"/>
</dbReference>
<sequence length="363" mass="38376">MVGAAPGSRVIASRRGIALAAGATAGVVLAAGLALALARPWEPPAGFALEVSGDVRVHDPELVVGEDGEPWFVYSTGDVAVGFGAPQVRRSDDAGRTWAEVGTAWDVAGDPSWVRDEIPGVTNFWAPDLHEHDGTWYLYYSASTFGSNDSAIGLRTGSTLDPAEPGYGWRDEGLVVRSRPGEESFNAIDPAVVETTAGEPWLFFGSFWGGIQALPLEWPSGKVVEGAEPVTVASRVGSPNAIEGAAVVGRDEWYYLFTSRDACCRGTDSTYSVAVGRSRAITGPYLDEDGRDLARGGGTPLLESSGYVVGPGGQSVDEGRIAFHYYDAREGGDFRLAIHELAWTDEGWPRAAVLPTEGGPEEG</sequence>
<evidence type="ECO:0000313" key="9">
    <source>
        <dbReference type="EMBL" id="MBE7702256.1"/>
    </source>
</evidence>
<feature type="site" description="Important for catalytic activity, responsible for pKa modulation of the active site Glu and correct orientation of both the proton donor and substrate" evidence="8">
    <location>
        <position position="189"/>
    </location>
</feature>
<evidence type="ECO:0000256" key="5">
    <source>
        <dbReference type="PIRNR" id="PIRNR026534"/>
    </source>
</evidence>
<evidence type="ECO:0000256" key="2">
    <source>
        <dbReference type="ARBA" id="ARBA00009865"/>
    </source>
</evidence>
<evidence type="ECO:0000256" key="1">
    <source>
        <dbReference type="ARBA" id="ARBA00004834"/>
    </source>
</evidence>
<comment type="similarity">
    <text evidence="2 5">Belongs to the glycosyl hydrolase 43 family.</text>
</comment>
<dbReference type="PANTHER" id="PTHR43301">
    <property type="entry name" value="ARABINAN ENDO-1,5-ALPHA-L-ARABINOSIDASE"/>
    <property type="match status" value="1"/>
</dbReference>
<dbReference type="InterPro" id="IPR016840">
    <property type="entry name" value="Glyco_hydro_43_endo_a_Ara-ase"/>
</dbReference>
<dbReference type="AlphaFoldDB" id="A0A9D5UE00"/>
<proteinExistence type="inferred from homology"/>
<dbReference type="InterPro" id="IPR023296">
    <property type="entry name" value="Glyco_hydro_beta-prop_sf"/>
</dbReference>
<comment type="pathway">
    <text evidence="1 5">Glycan metabolism; L-arabinan degradation.</text>
</comment>
<feature type="binding site" evidence="7">
    <location>
        <position position="59"/>
    </location>
    <ligand>
        <name>substrate</name>
    </ligand>
</feature>
<evidence type="ECO:0000256" key="6">
    <source>
        <dbReference type="PIRSR" id="PIRSR026534-1"/>
    </source>
</evidence>
<reference evidence="9 10" key="1">
    <citation type="submission" date="2020-08" db="EMBL/GenBank/DDBJ databases">
        <title>A Genomic Blueprint of the Chicken Gut Microbiome.</title>
        <authorList>
            <person name="Gilroy R."/>
            <person name="Ravi A."/>
            <person name="Getino M."/>
            <person name="Pursley I."/>
            <person name="Horton D.L."/>
            <person name="Alikhan N.-F."/>
            <person name="Baker D."/>
            <person name="Gharbi K."/>
            <person name="Hall N."/>
            <person name="Watson M."/>
            <person name="Adriaenssens E.M."/>
            <person name="Foster-Nyarko E."/>
            <person name="Jarju S."/>
            <person name="Secka A."/>
            <person name="Antonio M."/>
            <person name="Oren A."/>
            <person name="Chaudhuri R."/>
            <person name="La Ragione R.M."/>
            <person name="Hildebrand F."/>
            <person name="Pallen M.J."/>
        </authorList>
    </citation>
    <scope>NUCLEOTIDE SEQUENCE [LARGE SCALE GENOMIC DNA]</scope>
    <source>
        <strain evidence="9 10">Sa1BUA8</strain>
    </source>
</reference>
<protein>
    <submittedName>
        <fullName evidence="9">Arabinan endo-1,5-alpha-L-arabinosidase</fullName>
    </submittedName>
</protein>
<dbReference type="Pfam" id="PF04616">
    <property type="entry name" value="Glyco_hydro_43"/>
    <property type="match status" value="1"/>
</dbReference>